<evidence type="ECO:0000313" key="2">
    <source>
        <dbReference type="Proteomes" id="UP000251241"/>
    </source>
</evidence>
<gene>
    <name evidence="1" type="ORF">NCTC11343_04692</name>
</gene>
<organism evidence="1 2">
    <name type="scientific">Sphingobacterium multivorum</name>
    <dbReference type="NCBI Taxonomy" id="28454"/>
    <lineage>
        <taxon>Bacteria</taxon>
        <taxon>Pseudomonadati</taxon>
        <taxon>Bacteroidota</taxon>
        <taxon>Sphingobacteriia</taxon>
        <taxon>Sphingobacteriales</taxon>
        <taxon>Sphingobacteriaceae</taxon>
        <taxon>Sphingobacterium</taxon>
    </lineage>
</organism>
<protein>
    <submittedName>
        <fullName evidence="1">Uncharacterized protein</fullName>
    </submittedName>
</protein>
<dbReference type="EMBL" id="UAUU01000011">
    <property type="protein sequence ID" value="SPZ92704.1"/>
    <property type="molecule type" value="Genomic_DNA"/>
</dbReference>
<dbReference type="Proteomes" id="UP000251241">
    <property type="component" value="Unassembled WGS sequence"/>
</dbReference>
<proteinExistence type="predicted"/>
<dbReference type="RefSeq" id="WP_172462486.1">
    <property type="nucleotide sequence ID" value="NZ_CP069793.1"/>
</dbReference>
<dbReference type="AlphaFoldDB" id="A0A2X2JG33"/>
<name>A0A2X2JG33_SPHMU</name>
<sequence>MKATYKIVNQKNRQIIRKYYEKYSWYKLDREELTQELLIRGGFLAILTWLLW</sequence>
<dbReference type="GeneID" id="97179608"/>
<accession>A0A2X2JG33</accession>
<evidence type="ECO:0000313" key="1">
    <source>
        <dbReference type="EMBL" id="SPZ92704.1"/>
    </source>
</evidence>
<reference evidence="1 2" key="1">
    <citation type="submission" date="2018-06" db="EMBL/GenBank/DDBJ databases">
        <authorList>
            <consortium name="Pathogen Informatics"/>
            <person name="Doyle S."/>
        </authorList>
    </citation>
    <scope>NUCLEOTIDE SEQUENCE [LARGE SCALE GENOMIC DNA]</scope>
    <source>
        <strain evidence="1 2">NCTC11343</strain>
    </source>
</reference>